<reference evidence="8 9" key="1">
    <citation type="submission" date="2019-12" db="EMBL/GenBank/DDBJ databases">
        <title>Chromosome-level assembly of the Caenorhabditis remanei genome.</title>
        <authorList>
            <person name="Teterina A.A."/>
            <person name="Willis J.H."/>
            <person name="Phillips P.C."/>
        </authorList>
    </citation>
    <scope>NUCLEOTIDE SEQUENCE [LARGE SCALE GENOMIC DNA]</scope>
    <source>
        <strain evidence="8 9">PX506</strain>
        <tissue evidence="8">Whole organism</tissue>
    </source>
</reference>
<keyword evidence="2" id="KW-0804">Transcription</keyword>
<dbReference type="RefSeq" id="XP_053583232.1">
    <property type="nucleotide sequence ID" value="XM_053734319.1"/>
</dbReference>
<feature type="chain" id="PRO_5025328045" description="GATA-type domain-containing protein" evidence="6">
    <location>
        <begin position="19"/>
        <end position="718"/>
    </location>
</feature>
<keyword evidence="1" id="KW-0805">Transcription regulation</keyword>
<dbReference type="KEGG" id="crq:GCK72_021514"/>
<sequence>MWLKLCILLIYSISNIAALNCTQIQDNQIYEGSEIHIPGGNGDLQSIPANFHCIPVPRDSAYKLYASVELKNGIRGVNDYIIVTEESGNRIRMNNRTGIGGNPYRYIVTPGSEMTIEVVTKSVFMNTKMAISVYYRAYCKQLPDSDVSDGQSISIPGNSLQPIPTLYSCTYLIAAPTSPTTGLYANVTLISNMNGFQDKIIVTDITGADDWDRDINYYNYIVIPGSSMSFQIKTGELFMGSMFLIRVEWHEVNIGPTKPMIRDEINYVDLALLKDDTSVFNSVTFSANEQLVVTYAYYDNTVQIDFPNCFVIDGNITDQKKVFTFKNFDYAGYESKSNYMTFVMFSKGTNAFVLNLLSVAKEYYYPFALSSDYGLQLSMNSSECNPGQKTAWEIINFEYIGNKVTDLVIYSETCKAYIVSGSPGSSNILLDLSTAEVPHDLDVKYFSLVDEDCDFAISFAALDSELNFAPGKTLTTLNYSKNCHHPHYQTSRYVKMLPICHHAYGYIKSQDAQFFTHFLLVTMDPFSYPLPTFDVDYSSTPTYSGYYPNTDYWNWVNYYYQHGFTYDQPTSSEYSFMTSPSTSTMSTPSTSVGSDPTLLSMTPPMPTSTFATPNTSSASSSTATPSSMLSMTSPFYPMPTSTMTPPTTTTTPHRPQDAPKQCSNCFVTETCQWRNVRSENGVLCNACFIYERKYKKTRPVTAMEKYRSKKAHRQGNSD</sequence>
<dbReference type="Gene3D" id="3.30.50.10">
    <property type="entry name" value="Erythroid Transcription Factor GATA-1, subunit A"/>
    <property type="match status" value="1"/>
</dbReference>
<dbReference type="AlphaFoldDB" id="A0A6A5GKT8"/>
<evidence type="ECO:0000313" key="8">
    <source>
        <dbReference type="EMBL" id="KAF1754949.1"/>
    </source>
</evidence>
<evidence type="ECO:0000256" key="6">
    <source>
        <dbReference type="SAM" id="SignalP"/>
    </source>
</evidence>
<feature type="region of interest" description="Disordered" evidence="5">
    <location>
        <begin position="577"/>
        <end position="627"/>
    </location>
</feature>
<evidence type="ECO:0000256" key="1">
    <source>
        <dbReference type="ARBA" id="ARBA00023015"/>
    </source>
</evidence>
<feature type="domain" description="GATA-type" evidence="7">
    <location>
        <begin position="656"/>
        <end position="710"/>
    </location>
</feature>
<evidence type="ECO:0000256" key="2">
    <source>
        <dbReference type="ARBA" id="ARBA00023163"/>
    </source>
</evidence>
<dbReference type="CDD" id="cd00202">
    <property type="entry name" value="ZnF_GATA"/>
    <property type="match status" value="1"/>
</dbReference>
<keyword evidence="4" id="KW-0863">Zinc-finger</keyword>
<evidence type="ECO:0000256" key="5">
    <source>
        <dbReference type="SAM" id="MobiDB-lite"/>
    </source>
</evidence>
<protein>
    <recommendedName>
        <fullName evidence="7">GATA-type domain-containing protein</fullName>
    </recommendedName>
</protein>
<dbReference type="PROSITE" id="PS00344">
    <property type="entry name" value="GATA_ZN_FINGER_1"/>
    <property type="match status" value="1"/>
</dbReference>
<dbReference type="EMBL" id="WUAV01000005">
    <property type="protein sequence ID" value="KAF1754949.1"/>
    <property type="molecule type" value="Genomic_DNA"/>
</dbReference>
<evidence type="ECO:0000313" key="9">
    <source>
        <dbReference type="Proteomes" id="UP000483820"/>
    </source>
</evidence>
<evidence type="ECO:0000259" key="7">
    <source>
        <dbReference type="PROSITE" id="PS50114"/>
    </source>
</evidence>
<dbReference type="GO" id="GO:0006355">
    <property type="term" value="P:regulation of DNA-templated transcription"/>
    <property type="evidence" value="ECO:0007669"/>
    <property type="project" value="InterPro"/>
</dbReference>
<gene>
    <name evidence="8" type="ORF">GCK72_021514</name>
</gene>
<keyword evidence="4" id="KW-0479">Metal-binding</keyword>
<dbReference type="Proteomes" id="UP000483820">
    <property type="component" value="Chromosome V"/>
</dbReference>
<feature type="signal peptide" evidence="6">
    <location>
        <begin position="1"/>
        <end position="18"/>
    </location>
</feature>
<dbReference type="PROSITE" id="PS50114">
    <property type="entry name" value="GATA_ZN_FINGER_2"/>
    <property type="match status" value="1"/>
</dbReference>
<dbReference type="GO" id="GO:0043565">
    <property type="term" value="F:sequence-specific DNA binding"/>
    <property type="evidence" value="ECO:0007669"/>
    <property type="project" value="InterPro"/>
</dbReference>
<dbReference type="Pfam" id="PF00320">
    <property type="entry name" value="GATA"/>
    <property type="match status" value="1"/>
</dbReference>
<dbReference type="GeneID" id="9808813"/>
<dbReference type="SMART" id="SM00401">
    <property type="entry name" value="ZnF_GATA"/>
    <property type="match status" value="1"/>
</dbReference>
<accession>A0A6A5GKT8</accession>
<comment type="caution">
    <text evidence="8">The sequence shown here is derived from an EMBL/GenBank/DDBJ whole genome shotgun (WGS) entry which is preliminary data.</text>
</comment>
<dbReference type="CTD" id="9808813"/>
<dbReference type="InterPro" id="IPR013088">
    <property type="entry name" value="Znf_NHR/GATA"/>
</dbReference>
<organism evidence="8 9">
    <name type="scientific">Caenorhabditis remanei</name>
    <name type="common">Caenorhabditis vulgaris</name>
    <dbReference type="NCBI Taxonomy" id="31234"/>
    <lineage>
        <taxon>Eukaryota</taxon>
        <taxon>Metazoa</taxon>
        <taxon>Ecdysozoa</taxon>
        <taxon>Nematoda</taxon>
        <taxon>Chromadorea</taxon>
        <taxon>Rhabditida</taxon>
        <taxon>Rhabditina</taxon>
        <taxon>Rhabditomorpha</taxon>
        <taxon>Rhabditoidea</taxon>
        <taxon>Rhabditidae</taxon>
        <taxon>Peloderinae</taxon>
        <taxon>Caenorhabditis</taxon>
    </lineage>
</organism>
<keyword evidence="6" id="KW-0732">Signal</keyword>
<dbReference type="SUPFAM" id="SSF57716">
    <property type="entry name" value="Glucocorticoid receptor-like (DNA-binding domain)"/>
    <property type="match status" value="1"/>
</dbReference>
<proteinExistence type="predicted"/>
<evidence type="ECO:0000256" key="4">
    <source>
        <dbReference type="PROSITE-ProRule" id="PRU00094"/>
    </source>
</evidence>
<name>A0A6A5GKT8_CAERE</name>
<keyword evidence="4" id="KW-0862">Zinc</keyword>
<dbReference type="GO" id="GO:0008270">
    <property type="term" value="F:zinc ion binding"/>
    <property type="evidence" value="ECO:0007669"/>
    <property type="project" value="UniProtKB-KW"/>
</dbReference>
<dbReference type="InterPro" id="IPR000679">
    <property type="entry name" value="Znf_GATA"/>
</dbReference>
<evidence type="ECO:0000256" key="3">
    <source>
        <dbReference type="ARBA" id="ARBA00023242"/>
    </source>
</evidence>
<keyword evidence="3" id="KW-0539">Nucleus</keyword>